<evidence type="ECO:0000259" key="4">
    <source>
        <dbReference type="PROSITE" id="PS51462"/>
    </source>
</evidence>
<organism evidence="5 6">
    <name type="scientific">Clostridium manihotivorum</name>
    <dbReference type="NCBI Taxonomy" id="2320868"/>
    <lineage>
        <taxon>Bacteria</taxon>
        <taxon>Bacillati</taxon>
        <taxon>Bacillota</taxon>
        <taxon>Clostridia</taxon>
        <taxon>Eubacteriales</taxon>
        <taxon>Clostridiaceae</taxon>
        <taxon>Clostridium</taxon>
    </lineage>
</organism>
<dbReference type="CDD" id="cd04665">
    <property type="entry name" value="NUDIX_RppH"/>
    <property type="match status" value="1"/>
</dbReference>
<accession>A0A410DSB7</accession>
<dbReference type="InterPro" id="IPR015797">
    <property type="entry name" value="NUDIX_hydrolase-like_dom_sf"/>
</dbReference>
<keyword evidence="6" id="KW-1185">Reference proteome</keyword>
<dbReference type="KEGG" id="cmah:C1I91_09895"/>
<comment type="similarity">
    <text evidence="3">Belongs to the Nudix hydrolase family.</text>
</comment>
<gene>
    <name evidence="5" type="ORF">C1I91_09895</name>
</gene>
<dbReference type="Pfam" id="PF00293">
    <property type="entry name" value="NUDIX"/>
    <property type="match status" value="1"/>
</dbReference>
<dbReference type="EMBL" id="CP025746">
    <property type="protein sequence ID" value="QAA31937.1"/>
    <property type="molecule type" value="Genomic_DNA"/>
</dbReference>
<name>A0A410DSB7_9CLOT</name>
<dbReference type="Gene3D" id="3.90.79.10">
    <property type="entry name" value="Nucleoside Triphosphate Pyrophosphohydrolase"/>
    <property type="match status" value="1"/>
</dbReference>
<dbReference type="PANTHER" id="PTHR43046:SF14">
    <property type="entry name" value="MUTT_NUDIX FAMILY PROTEIN"/>
    <property type="match status" value="1"/>
</dbReference>
<dbReference type="InterPro" id="IPR020084">
    <property type="entry name" value="NUDIX_hydrolase_CS"/>
</dbReference>
<dbReference type="RefSeq" id="WP_128212729.1">
    <property type="nucleotide sequence ID" value="NZ_CP025746.1"/>
</dbReference>
<feature type="domain" description="Nudix hydrolase" evidence="4">
    <location>
        <begin position="12"/>
        <end position="143"/>
    </location>
</feature>
<evidence type="ECO:0000313" key="6">
    <source>
        <dbReference type="Proteomes" id="UP000286268"/>
    </source>
</evidence>
<evidence type="ECO:0000256" key="3">
    <source>
        <dbReference type="RuleBase" id="RU003476"/>
    </source>
</evidence>
<dbReference type="PROSITE" id="PS00893">
    <property type="entry name" value="NUDIX_BOX"/>
    <property type="match status" value="1"/>
</dbReference>
<dbReference type="PANTHER" id="PTHR43046">
    <property type="entry name" value="GDP-MANNOSE MANNOSYL HYDROLASE"/>
    <property type="match status" value="1"/>
</dbReference>
<reference evidence="5 6" key="1">
    <citation type="submission" date="2018-01" db="EMBL/GenBank/DDBJ databases">
        <title>Genome Sequencing and Assembly of Anaerobacter polyendosporus strain CT4.</title>
        <authorList>
            <person name="Tachaapaikoon C."/>
            <person name="Sutheeworapong S."/>
            <person name="Jenjaroenpun P."/>
            <person name="Wongsurawat T."/>
            <person name="Nookeaw I."/>
            <person name="Cheawchanlertfa P."/>
            <person name="Kosugi A."/>
            <person name="Cheevadhanarak S."/>
            <person name="Ratanakhanokchai K."/>
        </authorList>
    </citation>
    <scope>NUCLEOTIDE SEQUENCE [LARGE SCALE GENOMIC DNA]</scope>
    <source>
        <strain evidence="5 6">CT4</strain>
    </source>
</reference>
<protein>
    <submittedName>
        <fullName evidence="5">NUDIX hydrolase</fullName>
    </submittedName>
</protein>
<sequence length="143" mass="16354">MFNIKILDLSKMEDVNFLCAVVVSRYQGKWIFVREKGKETWELPGGTHESGESITETAKRELFEETGAIRFSLVPIAITSVNIEGKESYGLLCYSEISELGRLPESEIEEVKMFDNLPDKLTYPSIHDKLFNRVVEYCSSHIL</sequence>
<evidence type="ECO:0000256" key="1">
    <source>
        <dbReference type="ARBA" id="ARBA00001946"/>
    </source>
</evidence>
<proteinExistence type="inferred from homology"/>
<dbReference type="GO" id="GO:0016787">
    <property type="term" value="F:hydrolase activity"/>
    <property type="evidence" value="ECO:0007669"/>
    <property type="project" value="UniProtKB-KW"/>
</dbReference>
<dbReference type="Proteomes" id="UP000286268">
    <property type="component" value="Chromosome"/>
</dbReference>
<dbReference type="PROSITE" id="PS51462">
    <property type="entry name" value="NUDIX"/>
    <property type="match status" value="1"/>
</dbReference>
<evidence type="ECO:0000256" key="2">
    <source>
        <dbReference type="ARBA" id="ARBA00022801"/>
    </source>
</evidence>
<dbReference type="OrthoDB" id="9131041at2"/>
<dbReference type="AlphaFoldDB" id="A0A410DSB7"/>
<comment type="cofactor">
    <cofactor evidence="1">
        <name>Mg(2+)</name>
        <dbReference type="ChEBI" id="CHEBI:18420"/>
    </cofactor>
</comment>
<dbReference type="PRINTS" id="PR00502">
    <property type="entry name" value="NUDIXFAMILY"/>
</dbReference>
<dbReference type="SUPFAM" id="SSF55811">
    <property type="entry name" value="Nudix"/>
    <property type="match status" value="1"/>
</dbReference>
<keyword evidence="2 3" id="KW-0378">Hydrolase</keyword>
<evidence type="ECO:0000313" key="5">
    <source>
        <dbReference type="EMBL" id="QAA31937.1"/>
    </source>
</evidence>
<dbReference type="InterPro" id="IPR014078">
    <property type="entry name" value="Nudix_YtkD"/>
</dbReference>
<dbReference type="InterPro" id="IPR000086">
    <property type="entry name" value="NUDIX_hydrolase_dom"/>
</dbReference>
<dbReference type="InterPro" id="IPR020476">
    <property type="entry name" value="Nudix_hydrolase"/>
</dbReference>